<organism evidence="1">
    <name type="scientific">Myoviridae sp. ctPoO4</name>
    <dbReference type="NCBI Taxonomy" id="2827685"/>
    <lineage>
        <taxon>Viruses</taxon>
        <taxon>Duplodnaviria</taxon>
        <taxon>Heunggongvirae</taxon>
        <taxon>Uroviricota</taxon>
        <taxon>Caudoviricetes</taxon>
    </lineage>
</organism>
<name>A0A8S5SLY3_9CAUD</name>
<proteinExistence type="predicted"/>
<accession>A0A8S5SLY3</accession>
<reference evidence="1" key="1">
    <citation type="journal article" date="2021" name="Proc. Natl. Acad. Sci. U.S.A.">
        <title>A Catalog of Tens of Thousands of Viruses from Human Metagenomes Reveals Hidden Associations with Chronic Diseases.</title>
        <authorList>
            <person name="Tisza M.J."/>
            <person name="Buck C.B."/>
        </authorList>
    </citation>
    <scope>NUCLEOTIDE SEQUENCE</scope>
    <source>
        <strain evidence="1">CtPoO4</strain>
    </source>
</reference>
<dbReference type="EMBL" id="BK032629">
    <property type="protein sequence ID" value="DAF52076.1"/>
    <property type="molecule type" value="Genomic_DNA"/>
</dbReference>
<evidence type="ECO:0000313" key="1">
    <source>
        <dbReference type="EMBL" id="DAF52076.1"/>
    </source>
</evidence>
<sequence length="232" mass="25662">MAQFNLETFFASAKQFRGGKFVWWKDANHEERSNVLYGSTIANPYKGFGYAFAADLYEYRLWKPGFLLKTFKVAKATTADTDTTLYVDGSGYSHIPEVGNVLMKAPDTVETAGHSGKVTSVEFDEENKQFILTVDTAIGALTTDDILVEAADSNGDVATAAAADATVLVKNPNTFIEVDTQFAPTDGRWGVTDVQHNINTVYGKRAFVERMQPLPKYVLAKNRNYIEGVFEI</sequence>
<protein>
    <submittedName>
        <fullName evidence="1">Uncharacterized protein</fullName>
    </submittedName>
</protein>